<keyword evidence="2" id="KW-0472">Membrane</keyword>
<accession>A0AAF0IS68</accession>
<reference evidence="3" key="1">
    <citation type="submission" date="2023-03" db="EMBL/GenBank/DDBJ databases">
        <title>Mating type loci evolution in Malassezia.</title>
        <authorList>
            <person name="Coelho M.A."/>
        </authorList>
    </citation>
    <scope>NUCLEOTIDE SEQUENCE</scope>
    <source>
        <strain evidence="3">CBS 14135</strain>
    </source>
</reference>
<evidence type="ECO:0000313" key="3">
    <source>
        <dbReference type="EMBL" id="WFC94638.1"/>
    </source>
</evidence>
<name>A0AAF0IS68_9BASI</name>
<dbReference type="Proteomes" id="UP001216638">
    <property type="component" value="Chromosome 1"/>
</dbReference>
<dbReference type="PANTHER" id="PTHR34187">
    <property type="entry name" value="FGR18P"/>
    <property type="match status" value="1"/>
</dbReference>
<dbReference type="PANTHER" id="PTHR34187:SF2">
    <property type="entry name" value="DUF202 DOMAIN-CONTAINING PROTEIN"/>
    <property type="match status" value="1"/>
</dbReference>
<gene>
    <name evidence="3" type="ORF">MBRA1_001272</name>
</gene>
<feature type="region of interest" description="Disordered" evidence="1">
    <location>
        <begin position="34"/>
        <end position="56"/>
    </location>
</feature>
<protein>
    <recommendedName>
        <fullName evidence="5">DUF202 domain-containing protein</fullName>
    </recommendedName>
</protein>
<evidence type="ECO:0008006" key="5">
    <source>
        <dbReference type="Google" id="ProtNLM"/>
    </source>
</evidence>
<feature type="compositionally biased region" description="Acidic residues" evidence="1">
    <location>
        <begin position="43"/>
        <end position="52"/>
    </location>
</feature>
<dbReference type="AlphaFoldDB" id="A0AAF0IS68"/>
<evidence type="ECO:0000313" key="4">
    <source>
        <dbReference type="Proteomes" id="UP001216638"/>
    </source>
</evidence>
<feature type="transmembrane region" description="Helical" evidence="2">
    <location>
        <begin position="170"/>
        <end position="187"/>
    </location>
</feature>
<keyword evidence="4" id="KW-1185">Reference proteome</keyword>
<keyword evidence="2" id="KW-0812">Transmembrane</keyword>
<feature type="transmembrane region" description="Helical" evidence="2">
    <location>
        <begin position="215"/>
        <end position="236"/>
    </location>
</feature>
<organism evidence="3 4">
    <name type="scientific">Malassezia brasiliensis</name>
    <dbReference type="NCBI Taxonomy" id="1821822"/>
    <lineage>
        <taxon>Eukaryota</taxon>
        <taxon>Fungi</taxon>
        <taxon>Dikarya</taxon>
        <taxon>Basidiomycota</taxon>
        <taxon>Ustilaginomycotina</taxon>
        <taxon>Malasseziomycetes</taxon>
        <taxon>Malasseziales</taxon>
        <taxon>Malasseziaceae</taxon>
        <taxon>Malassezia</taxon>
    </lineage>
</organism>
<evidence type="ECO:0000256" key="1">
    <source>
        <dbReference type="SAM" id="MobiDB-lite"/>
    </source>
</evidence>
<sequence length="241" mass="27354">MATRADLEQDAAAEGTNRPWLSLEDRITHADRRRASIRQAQLQDDELGEAEEGPPAPRSWFNRAHWFGLKSPEVPSEAARDFCMRERTYMAWSKFYTYMTILSCTMFLDLRLQDEDDQQETLVKAMRALLPHEPPVPLPSPIAHQAPYVLSAPAVRPWDAHDDKMGHAELALGVIYLIAAFLSYIVSTQDYFACVRQLEAEHTYLDECEGHSHPLVTILSCVIGVMIMATVLLMIAQRENI</sequence>
<proteinExistence type="predicted"/>
<keyword evidence="2" id="KW-1133">Transmembrane helix</keyword>
<evidence type="ECO:0000256" key="2">
    <source>
        <dbReference type="SAM" id="Phobius"/>
    </source>
</evidence>
<dbReference type="InterPro" id="IPR052053">
    <property type="entry name" value="IM_YidH-like"/>
</dbReference>
<dbReference type="EMBL" id="CP119951">
    <property type="protein sequence ID" value="WFC94638.1"/>
    <property type="molecule type" value="Genomic_DNA"/>
</dbReference>